<dbReference type="UniPathway" id="UPA00077">
    <property type="reaction ID" value="UER00154"/>
</dbReference>
<evidence type="ECO:0000256" key="4">
    <source>
        <dbReference type="ARBA" id="ARBA00022909"/>
    </source>
</evidence>
<dbReference type="InterPro" id="IPR006157">
    <property type="entry name" value="FolB_dom"/>
</dbReference>
<proteinExistence type="inferred from homology"/>
<dbReference type="RefSeq" id="WP_012301258.1">
    <property type="nucleotide sequence ID" value="NC_010424.1"/>
</dbReference>
<feature type="domain" description="Dihydroneopterin aldolase/epimerase" evidence="7">
    <location>
        <begin position="5"/>
        <end position="117"/>
    </location>
</feature>
<gene>
    <name evidence="8" type="ordered locus">Daud_0096</name>
</gene>
<dbReference type="KEGG" id="dau:Daud_0096"/>
<evidence type="ECO:0000313" key="9">
    <source>
        <dbReference type="Proteomes" id="UP000008544"/>
    </source>
</evidence>
<dbReference type="Gene3D" id="3.30.1130.10">
    <property type="match status" value="1"/>
</dbReference>
<reference evidence="8 9" key="2">
    <citation type="journal article" date="2008" name="Science">
        <title>Environmental genomics reveals a single-species ecosystem deep within Earth.</title>
        <authorList>
            <person name="Chivian D."/>
            <person name="Brodie E.L."/>
            <person name="Alm E.J."/>
            <person name="Culley D.E."/>
            <person name="Dehal P.S."/>
            <person name="Desantis T.Z."/>
            <person name="Gihring T.M."/>
            <person name="Lapidus A."/>
            <person name="Lin L.H."/>
            <person name="Lowry S.R."/>
            <person name="Moser D.P."/>
            <person name="Richardson P.M."/>
            <person name="Southam G."/>
            <person name="Wanger G."/>
            <person name="Pratt L.M."/>
            <person name="Andersen G.L."/>
            <person name="Hazen T.C."/>
            <person name="Brockman F.J."/>
            <person name="Arkin A.P."/>
            <person name="Onstott T.C."/>
        </authorList>
    </citation>
    <scope>NUCLEOTIDE SEQUENCE [LARGE SCALE GENOMIC DNA]</scope>
    <source>
        <strain evidence="8 9">MP104C</strain>
    </source>
</reference>
<dbReference type="SMART" id="SM00905">
    <property type="entry name" value="FolB"/>
    <property type="match status" value="1"/>
</dbReference>
<evidence type="ECO:0000259" key="7">
    <source>
        <dbReference type="SMART" id="SM00905"/>
    </source>
</evidence>
<comment type="function">
    <text evidence="6">Catalyzes the conversion of 7,8-dihydroneopterin to 6-hydroxymethyl-7,8-dihydropterin.</text>
</comment>
<dbReference type="GO" id="GO:0046656">
    <property type="term" value="P:folic acid biosynthetic process"/>
    <property type="evidence" value="ECO:0007669"/>
    <property type="project" value="UniProtKB-UniRule"/>
</dbReference>
<dbReference type="CDD" id="cd00534">
    <property type="entry name" value="DHNA_DHNTPE"/>
    <property type="match status" value="1"/>
</dbReference>
<evidence type="ECO:0000256" key="1">
    <source>
        <dbReference type="ARBA" id="ARBA00001353"/>
    </source>
</evidence>
<keyword evidence="5 6" id="KW-0456">Lyase</keyword>
<organism evidence="8 9">
    <name type="scientific">Desulforudis audaxviator (strain MP104C)</name>
    <dbReference type="NCBI Taxonomy" id="477974"/>
    <lineage>
        <taxon>Bacteria</taxon>
        <taxon>Bacillati</taxon>
        <taxon>Bacillota</taxon>
        <taxon>Clostridia</taxon>
        <taxon>Thermoanaerobacterales</taxon>
        <taxon>Candidatus Desulforudaceae</taxon>
        <taxon>Candidatus Desulforudis</taxon>
    </lineage>
</organism>
<dbReference type="PANTHER" id="PTHR42844:SF1">
    <property type="entry name" value="DIHYDRONEOPTERIN ALDOLASE 1-RELATED"/>
    <property type="match status" value="1"/>
</dbReference>
<evidence type="ECO:0000313" key="8">
    <source>
        <dbReference type="EMBL" id="ACA58664.1"/>
    </source>
</evidence>
<dbReference type="InterPro" id="IPR043133">
    <property type="entry name" value="GTP-CH-I_C/QueF"/>
</dbReference>
<keyword evidence="4 6" id="KW-0289">Folate biosynthesis</keyword>
<protein>
    <recommendedName>
        <fullName evidence="6">7,8-dihydroneopterin aldolase</fullName>
        <ecNumber evidence="6">4.1.2.25</ecNumber>
    </recommendedName>
</protein>
<dbReference type="AlphaFoldDB" id="B1I1N3"/>
<evidence type="ECO:0000256" key="5">
    <source>
        <dbReference type="ARBA" id="ARBA00023239"/>
    </source>
</evidence>
<dbReference type="OrthoDB" id="9808041at2"/>
<accession>B1I1N3</accession>
<dbReference type="GO" id="GO:0005737">
    <property type="term" value="C:cytoplasm"/>
    <property type="evidence" value="ECO:0007669"/>
    <property type="project" value="TreeGrafter"/>
</dbReference>
<dbReference type="GO" id="GO:0046654">
    <property type="term" value="P:tetrahydrofolate biosynthetic process"/>
    <property type="evidence" value="ECO:0007669"/>
    <property type="project" value="UniProtKB-UniRule"/>
</dbReference>
<dbReference type="NCBIfam" id="TIGR00525">
    <property type="entry name" value="folB"/>
    <property type="match status" value="1"/>
</dbReference>
<dbReference type="Pfam" id="PF02152">
    <property type="entry name" value="FolB"/>
    <property type="match status" value="1"/>
</dbReference>
<dbReference type="EC" id="4.1.2.25" evidence="6"/>
<dbReference type="SUPFAM" id="SSF55620">
    <property type="entry name" value="Tetrahydrobiopterin biosynthesis enzymes-like"/>
    <property type="match status" value="1"/>
</dbReference>
<dbReference type="eggNOG" id="COG1539">
    <property type="taxonomic scope" value="Bacteria"/>
</dbReference>
<dbReference type="FunFam" id="3.30.1130.10:FF:000003">
    <property type="entry name" value="7,8-dihydroneopterin aldolase"/>
    <property type="match status" value="1"/>
</dbReference>
<comment type="pathway">
    <text evidence="2 6">Cofactor biosynthesis; tetrahydrofolate biosynthesis; 2-amino-4-hydroxy-6-hydroxymethyl-7,8-dihydropteridine diphosphate from 7,8-dihydroneopterin triphosphate: step 3/4.</text>
</comment>
<sequence length="123" mass="13892">MKDRIIMEGLEFHGYHGVLDAEREMGQPFQIDLELVLDLGPAGRADDLARTVDYSAVYTEVKKTFQARRYRLLEAVAEAVAAAVLSSFPVDEVRVRVRKPHAPVRGRFKYFAVEITRRRGGTG</sequence>
<dbReference type="Proteomes" id="UP000008544">
    <property type="component" value="Chromosome"/>
</dbReference>
<evidence type="ECO:0000256" key="2">
    <source>
        <dbReference type="ARBA" id="ARBA00005013"/>
    </source>
</evidence>
<evidence type="ECO:0000256" key="3">
    <source>
        <dbReference type="ARBA" id="ARBA00005708"/>
    </source>
</evidence>
<dbReference type="EMBL" id="CP000860">
    <property type="protein sequence ID" value="ACA58664.1"/>
    <property type="molecule type" value="Genomic_DNA"/>
</dbReference>
<dbReference type="NCBIfam" id="TIGR00526">
    <property type="entry name" value="folB_dom"/>
    <property type="match status" value="1"/>
</dbReference>
<dbReference type="GO" id="GO:0004150">
    <property type="term" value="F:dihydroneopterin aldolase activity"/>
    <property type="evidence" value="ECO:0007669"/>
    <property type="project" value="UniProtKB-UniRule"/>
</dbReference>
<dbReference type="InterPro" id="IPR006156">
    <property type="entry name" value="Dihydroneopterin_aldolase"/>
</dbReference>
<reference evidence="9" key="1">
    <citation type="submission" date="2007-10" db="EMBL/GenBank/DDBJ databases">
        <title>Complete sequence of chromosome of Desulforudis audaxviator MP104C.</title>
        <authorList>
            <person name="Copeland A."/>
            <person name="Lucas S."/>
            <person name="Lapidus A."/>
            <person name="Barry K."/>
            <person name="Glavina del Rio T."/>
            <person name="Dalin E."/>
            <person name="Tice H."/>
            <person name="Bruce D."/>
            <person name="Pitluck S."/>
            <person name="Lowry S.R."/>
            <person name="Larimer F."/>
            <person name="Land M.L."/>
            <person name="Hauser L."/>
            <person name="Kyrpides N."/>
            <person name="Ivanova N.N."/>
            <person name="Richardson P."/>
        </authorList>
    </citation>
    <scope>NUCLEOTIDE SEQUENCE [LARGE SCALE GENOMIC DNA]</scope>
    <source>
        <strain evidence="9">MP104C</strain>
    </source>
</reference>
<dbReference type="STRING" id="477974.Daud_0096"/>
<comment type="similarity">
    <text evidence="3 6">Belongs to the DHNA family.</text>
</comment>
<dbReference type="PANTHER" id="PTHR42844">
    <property type="entry name" value="DIHYDRONEOPTERIN ALDOLASE 1-RELATED"/>
    <property type="match status" value="1"/>
</dbReference>
<comment type="catalytic activity">
    <reaction evidence="1 6">
        <text>7,8-dihydroneopterin = 6-hydroxymethyl-7,8-dihydropterin + glycolaldehyde</text>
        <dbReference type="Rhea" id="RHEA:10540"/>
        <dbReference type="ChEBI" id="CHEBI:17001"/>
        <dbReference type="ChEBI" id="CHEBI:17071"/>
        <dbReference type="ChEBI" id="CHEBI:44841"/>
        <dbReference type="EC" id="4.1.2.25"/>
    </reaction>
</comment>
<dbReference type="HOGENOM" id="CLU_112632_1_1_9"/>
<evidence type="ECO:0000256" key="6">
    <source>
        <dbReference type="RuleBase" id="RU362079"/>
    </source>
</evidence>
<name>B1I1N3_DESAP</name>
<keyword evidence="9" id="KW-1185">Reference proteome</keyword>